<keyword evidence="2" id="KW-1185">Reference proteome</keyword>
<comment type="caution">
    <text evidence="1">The sequence shown here is derived from an EMBL/GenBank/DDBJ whole genome shotgun (WGS) entry which is preliminary data.</text>
</comment>
<dbReference type="AlphaFoldDB" id="A0A392W877"/>
<dbReference type="Proteomes" id="UP000265520">
    <property type="component" value="Unassembled WGS sequence"/>
</dbReference>
<accession>A0A392W877</accession>
<sequence length="64" mass="7497">VRRGWKGLCRINPRCLPEGTIQRGLSSGWMRWKSSLKQWDVPRRIRLLWGLMCSGRKQMSGGRL</sequence>
<evidence type="ECO:0000313" key="2">
    <source>
        <dbReference type="Proteomes" id="UP000265520"/>
    </source>
</evidence>
<reference evidence="1 2" key="1">
    <citation type="journal article" date="2018" name="Front. Plant Sci.">
        <title>Red Clover (Trifolium pratense) and Zigzag Clover (T. medium) - A Picture of Genomic Similarities and Differences.</title>
        <authorList>
            <person name="Dluhosova J."/>
            <person name="Istvanek J."/>
            <person name="Nedelnik J."/>
            <person name="Repkova J."/>
        </authorList>
    </citation>
    <scope>NUCLEOTIDE SEQUENCE [LARGE SCALE GENOMIC DNA]</scope>
    <source>
        <strain evidence="2">cv. 10/8</strain>
        <tissue evidence="1">Leaf</tissue>
    </source>
</reference>
<proteinExistence type="predicted"/>
<dbReference type="EMBL" id="LXQA011400965">
    <property type="protein sequence ID" value="MCI95942.1"/>
    <property type="molecule type" value="Genomic_DNA"/>
</dbReference>
<protein>
    <submittedName>
        <fullName evidence="1">Uncharacterized protein</fullName>
    </submittedName>
</protein>
<evidence type="ECO:0000313" key="1">
    <source>
        <dbReference type="EMBL" id="MCI95942.1"/>
    </source>
</evidence>
<organism evidence="1 2">
    <name type="scientific">Trifolium medium</name>
    <dbReference type="NCBI Taxonomy" id="97028"/>
    <lineage>
        <taxon>Eukaryota</taxon>
        <taxon>Viridiplantae</taxon>
        <taxon>Streptophyta</taxon>
        <taxon>Embryophyta</taxon>
        <taxon>Tracheophyta</taxon>
        <taxon>Spermatophyta</taxon>
        <taxon>Magnoliopsida</taxon>
        <taxon>eudicotyledons</taxon>
        <taxon>Gunneridae</taxon>
        <taxon>Pentapetalae</taxon>
        <taxon>rosids</taxon>
        <taxon>fabids</taxon>
        <taxon>Fabales</taxon>
        <taxon>Fabaceae</taxon>
        <taxon>Papilionoideae</taxon>
        <taxon>50 kb inversion clade</taxon>
        <taxon>NPAAA clade</taxon>
        <taxon>Hologalegina</taxon>
        <taxon>IRL clade</taxon>
        <taxon>Trifolieae</taxon>
        <taxon>Trifolium</taxon>
    </lineage>
</organism>
<name>A0A392W877_9FABA</name>
<feature type="non-terminal residue" evidence="1">
    <location>
        <position position="1"/>
    </location>
</feature>